<dbReference type="Proteomes" id="UP000492821">
    <property type="component" value="Unassembled WGS sequence"/>
</dbReference>
<dbReference type="InterPro" id="IPR009060">
    <property type="entry name" value="UBA-like_sf"/>
</dbReference>
<feature type="compositionally biased region" description="Basic residues" evidence="2">
    <location>
        <begin position="67"/>
        <end position="76"/>
    </location>
</feature>
<protein>
    <submittedName>
        <fullName evidence="4">CUE domain-containing protein</fullName>
    </submittedName>
</protein>
<dbReference type="SUPFAM" id="SSF46934">
    <property type="entry name" value="UBA-like"/>
    <property type="match status" value="1"/>
</dbReference>
<feature type="region of interest" description="Disordered" evidence="2">
    <location>
        <begin position="374"/>
        <end position="420"/>
    </location>
</feature>
<dbReference type="PANTHER" id="PTHR15623:SF11">
    <property type="entry name" value="SPERMATOGENESIS-ASSOCIATED SERINE-RICH PROTEIN 2"/>
    <property type="match status" value="1"/>
</dbReference>
<comment type="similarity">
    <text evidence="1">Belongs to the SPATS2 family.</text>
</comment>
<dbReference type="InterPro" id="IPR009816">
    <property type="entry name" value="SPATS2-like"/>
</dbReference>
<reference evidence="3" key="1">
    <citation type="journal article" date="2013" name="Genetics">
        <title>The draft genome and transcriptome of Panagrellus redivivus are shaped by the harsh demands of a free-living lifestyle.</title>
        <authorList>
            <person name="Srinivasan J."/>
            <person name="Dillman A.R."/>
            <person name="Macchietto M.G."/>
            <person name="Heikkinen L."/>
            <person name="Lakso M."/>
            <person name="Fracchia K.M."/>
            <person name="Antoshechkin I."/>
            <person name="Mortazavi A."/>
            <person name="Wong G."/>
            <person name="Sternberg P.W."/>
        </authorList>
    </citation>
    <scope>NUCLEOTIDE SEQUENCE [LARGE SCALE GENOMIC DNA]</scope>
    <source>
        <strain evidence="3">MT8872</strain>
    </source>
</reference>
<reference evidence="4" key="2">
    <citation type="submission" date="2020-10" db="UniProtKB">
        <authorList>
            <consortium name="WormBaseParasite"/>
        </authorList>
    </citation>
    <scope>IDENTIFICATION</scope>
</reference>
<evidence type="ECO:0000313" key="3">
    <source>
        <dbReference type="Proteomes" id="UP000492821"/>
    </source>
</evidence>
<sequence length="420" mass="43995">MTTVDEYKIEKKLMEERIRKVRSVLPCVSNNDIVLALHNHDLDVDRTIQAFAEDADAALGSWAKKTDRSKKSKPKKQQSQQTPHEAAPAPASTATKSNGYTNGRTNGTATAAAAPVASSSSSAAKPKSVPAAATKAANVETLNRLDGADKTKAIASEVSKHTADLTTVSKQFNAEVAAAEASLAQCFKEIRAATNNRERQLAAALSAVRADGTQFLSQRQAALRAIAAEANAAKAASELKAFLAAKNREVALAHTTRFLYDNSQLIRAIDAFGDVVSVSGDSGVAAAPVSTSTPVPVTPSHSAIKHATSHSSIVSSVGEDSGLGQISPVANEKPVAHVENGGIVMQSQGLSAAQLADIQRQVAERLKASGIDTACLDNASAPRRRPPPSERKPKAHANGNNHNNKKANGHAQPIELSILQ</sequence>
<evidence type="ECO:0000256" key="2">
    <source>
        <dbReference type="SAM" id="MobiDB-lite"/>
    </source>
</evidence>
<feature type="compositionally biased region" description="Polar residues" evidence="2">
    <location>
        <begin position="96"/>
        <end position="107"/>
    </location>
</feature>
<dbReference type="PANTHER" id="PTHR15623">
    <property type="entry name" value="SPERMATOGENESIS-ASSOCIATED SERINE-RICH PROTEIN 2-RELATED"/>
    <property type="match status" value="1"/>
</dbReference>
<accession>A0A7E4VGK7</accession>
<evidence type="ECO:0000313" key="4">
    <source>
        <dbReference type="WBParaSite" id="Pan_g20688.t1"/>
    </source>
</evidence>
<name>A0A7E4VGK7_PANRE</name>
<evidence type="ECO:0000256" key="1">
    <source>
        <dbReference type="ARBA" id="ARBA00007105"/>
    </source>
</evidence>
<feature type="compositionally biased region" description="Low complexity" evidence="2">
    <location>
        <begin position="77"/>
        <end position="95"/>
    </location>
</feature>
<dbReference type="AlphaFoldDB" id="A0A7E4VGK7"/>
<feature type="compositionally biased region" description="Low complexity" evidence="2">
    <location>
        <begin position="108"/>
        <end position="135"/>
    </location>
</feature>
<keyword evidence="3" id="KW-1185">Reference proteome</keyword>
<feature type="region of interest" description="Disordered" evidence="2">
    <location>
        <begin position="62"/>
        <end position="135"/>
    </location>
</feature>
<dbReference type="WBParaSite" id="Pan_g20688.t1">
    <property type="protein sequence ID" value="Pan_g20688.t1"/>
    <property type="gene ID" value="Pan_g20688"/>
</dbReference>
<organism evidence="3 4">
    <name type="scientific">Panagrellus redivivus</name>
    <name type="common">Microworm</name>
    <dbReference type="NCBI Taxonomy" id="6233"/>
    <lineage>
        <taxon>Eukaryota</taxon>
        <taxon>Metazoa</taxon>
        <taxon>Ecdysozoa</taxon>
        <taxon>Nematoda</taxon>
        <taxon>Chromadorea</taxon>
        <taxon>Rhabditida</taxon>
        <taxon>Tylenchina</taxon>
        <taxon>Panagrolaimomorpha</taxon>
        <taxon>Panagrolaimoidea</taxon>
        <taxon>Panagrolaimidae</taxon>
        <taxon>Panagrellus</taxon>
    </lineage>
</organism>
<dbReference type="GO" id="GO:0005737">
    <property type="term" value="C:cytoplasm"/>
    <property type="evidence" value="ECO:0007669"/>
    <property type="project" value="TreeGrafter"/>
</dbReference>
<proteinExistence type="inferred from homology"/>